<dbReference type="PRINTS" id="PR00105">
    <property type="entry name" value="C5METTRFRASE"/>
</dbReference>
<dbReference type="InterPro" id="IPR050390">
    <property type="entry name" value="C5-Methyltransferase"/>
</dbReference>
<keyword evidence="2 6" id="KW-0808">Transferase</keyword>
<protein>
    <recommendedName>
        <fullName evidence="8">Cytosine-specific methyltransferase</fullName>
        <ecNumber evidence="8">2.1.1.37</ecNumber>
    </recommendedName>
</protein>
<dbReference type="NCBIfam" id="TIGR00675">
    <property type="entry name" value="dcm"/>
    <property type="match status" value="1"/>
</dbReference>
<evidence type="ECO:0000313" key="9">
    <source>
        <dbReference type="EMBL" id="AVO54382.1"/>
    </source>
</evidence>
<keyword evidence="3 6" id="KW-0949">S-adenosyl-L-methionine</keyword>
<dbReference type="GO" id="GO:0044027">
    <property type="term" value="P:negative regulation of gene expression via chromosomal CpG island methylation"/>
    <property type="evidence" value="ECO:0007669"/>
    <property type="project" value="TreeGrafter"/>
</dbReference>
<evidence type="ECO:0000256" key="2">
    <source>
        <dbReference type="ARBA" id="ARBA00022679"/>
    </source>
</evidence>
<dbReference type="RefSeq" id="WP_106739114.1">
    <property type="nucleotide sequence ID" value="NZ_CP027657.1"/>
</dbReference>
<evidence type="ECO:0000256" key="8">
    <source>
        <dbReference type="RuleBase" id="RU000417"/>
    </source>
</evidence>
<gene>
    <name evidence="9" type="ORF">C7A17_16945</name>
</gene>
<dbReference type="REBASE" id="237167">
    <property type="entry name" value="M.PmeIV"/>
</dbReference>
<name>A0A2R3QRP7_ECTME</name>
<dbReference type="GO" id="GO:0003886">
    <property type="term" value="F:DNA (cytosine-5-)-methyltransferase activity"/>
    <property type="evidence" value="ECO:0007669"/>
    <property type="project" value="UniProtKB-EC"/>
</dbReference>
<comment type="catalytic activity">
    <reaction evidence="5 8">
        <text>a 2'-deoxycytidine in DNA + S-adenosyl-L-methionine = a 5-methyl-2'-deoxycytidine in DNA + S-adenosyl-L-homocysteine + H(+)</text>
        <dbReference type="Rhea" id="RHEA:13681"/>
        <dbReference type="Rhea" id="RHEA-COMP:11369"/>
        <dbReference type="Rhea" id="RHEA-COMP:11370"/>
        <dbReference type="ChEBI" id="CHEBI:15378"/>
        <dbReference type="ChEBI" id="CHEBI:57856"/>
        <dbReference type="ChEBI" id="CHEBI:59789"/>
        <dbReference type="ChEBI" id="CHEBI:85452"/>
        <dbReference type="ChEBI" id="CHEBI:85454"/>
        <dbReference type="EC" id="2.1.1.37"/>
    </reaction>
</comment>
<dbReference type="EC" id="2.1.1.37" evidence="8"/>
<dbReference type="GO" id="GO:0032259">
    <property type="term" value="P:methylation"/>
    <property type="evidence" value="ECO:0007669"/>
    <property type="project" value="UniProtKB-KW"/>
</dbReference>
<dbReference type="InterPro" id="IPR029063">
    <property type="entry name" value="SAM-dependent_MTases_sf"/>
</dbReference>
<dbReference type="InterPro" id="IPR018117">
    <property type="entry name" value="C5_DNA_meth_AS"/>
</dbReference>
<dbReference type="OrthoDB" id="9813719at2"/>
<dbReference type="PANTHER" id="PTHR10629">
    <property type="entry name" value="CYTOSINE-SPECIFIC METHYLTRANSFERASE"/>
    <property type="match status" value="1"/>
</dbReference>
<dbReference type="AlphaFoldDB" id="A0A2R3QRP7"/>
<keyword evidence="1 6" id="KW-0489">Methyltransferase</keyword>
<dbReference type="PROSITE" id="PS51679">
    <property type="entry name" value="SAM_MT_C5"/>
    <property type="match status" value="1"/>
</dbReference>
<keyword evidence="4" id="KW-0680">Restriction system</keyword>
<accession>A0A2R3QRP7</accession>
<dbReference type="PANTHER" id="PTHR10629:SF52">
    <property type="entry name" value="DNA (CYTOSINE-5)-METHYLTRANSFERASE 1"/>
    <property type="match status" value="1"/>
</dbReference>
<dbReference type="PROSITE" id="PS00094">
    <property type="entry name" value="C5_MTASE_1"/>
    <property type="match status" value="1"/>
</dbReference>
<dbReference type="GO" id="GO:0003677">
    <property type="term" value="F:DNA binding"/>
    <property type="evidence" value="ECO:0007669"/>
    <property type="project" value="TreeGrafter"/>
</dbReference>
<dbReference type="Gene3D" id="3.40.50.150">
    <property type="entry name" value="Vaccinia Virus protein VP39"/>
    <property type="match status" value="1"/>
</dbReference>
<dbReference type="GO" id="GO:0009307">
    <property type="term" value="P:DNA restriction-modification system"/>
    <property type="evidence" value="ECO:0007669"/>
    <property type="project" value="UniProtKB-KW"/>
</dbReference>
<comment type="similarity">
    <text evidence="6 7">Belongs to the class I-like SAM-binding methyltransferase superfamily. C5-methyltransferase family.</text>
</comment>
<evidence type="ECO:0000256" key="3">
    <source>
        <dbReference type="ARBA" id="ARBA00022691"/>
    </source>
</evidence>
<evidence type="ECO:0000256" key="4">
    <source>
        <dbReference type="ARBA" id="ARBA00022747"/>
    </source>
</evidence>
<dbReference type="SUPFAM" id="SSF53335">
    <property type="entry name" value="S-adenosyl-L-methionine-dependent methyltransferases"/>
    <property type="match status" value="1"/>
</dbReference>
<dbReference type="EMBL" id="CP027657">
    <property type="protein sequence ID" value="AVO54382.1"/>
    <property type="molecule type" value="Genomic_DNA"/>
</dbReference>
<dbReference type="Gene3D" id="3.90.120.10">
    <property type="entry name" value="DNA Methylase, subunit A, domain 2"/>
    <property type="match status" value="1"/>
</dbReference>
<dbReference type="Proteomes" id="UP000238327">
    <property type="component" value="Chromosome"/>
</dbReference>
<feature type="active site" evidence="6">
    <location>
        <position position="80"/>
    </location>
</feature>
<evidence type="ECO:0000256" key="5">
    <source>
        <dbReference type="ARBA" id="ARBA00047422"/>
    </source>
</evidence>
<reference evidence="9 10" key="1">
    <citation type="submission" date="2018-03" db="EMBL/GenBank/DDBJ databases">
        <title>Complete genome sequence and methylome analysis of Pseudomonas mendocina NEB 698.</title>
        <authorList>
            <person name="Morgan R.D."/>
        </authorList>
    </citation>
    <scope>NUCLEOTIDE SEQUENCE [LARGE SCALE GENOMIC DNA]</scope>
    <source>
        <strain evidence="9 10">NEB698</strain>
    </source>
</reference>
<organism evidence="9 10">
    <name type="scientific">Ectopseudomonas mendocina</name>
    <name type="common">Pseudomonas mendocina</name>
    <dbReference type="NCBI Taxonomy" id="300"/>
    <lineage>
        <taxon>Bacteria</taxon>
        <taxon>Pseudomonadati</taxon>
        <taxon>Pseudomonadota</taxon>
        <taxon>Gammaproteobacteria</taxon>
        <taxon>Pseudomonadales</taxon>
        <taxon>Pseudomonadaceae</taxon>
        <taxon>Ectopseudomonas</taxon>
    </lineage>
</organism>
<evidence type="ECO:0000313" key="10">
    <source>
        <dbReference type="Proteomes" id="UP000238327"/>
    </source>
</evidence>
<dbReference type="InterPro" id="IPR001525">
    <property type="entry name" value="C5_MeTfrase"/>
</dbReference>
<sequence>MQSKFTAIDLFCGCGGLTEGLKSAGFKVLHAVEIDDKASSTFRANHPDVNLINMDIRKVDTAVLGLKPGELDLLAGCPPCQGFSRIRKLNKPRPALDERNSLINEFSRFVTELMPKRIMLENVPGLATHYRFQNFLSNLRALGYRFKYEILDVSKYGVAQRRKRLILSASIDSEPFIAAPVCSKITVRSVIENMPKPGSSGDDLHDIPENRSEKVKEIIKNIPLDGGSRSDLPEHLVLECHKQTKGFYDVYGRMSWDELAPTITSGCHNPSKGRFLHPEENRTITLREASMLQGFPVDYKFIVSHGKESIALMIGNALPPPFIKHQALAIAETF</sequence>
<dbReference type="Pfam" id="PF00145">
    <property type="entry name" value="DNA_methylase"/>
    <property type="match status" value="1"/>
</dbReference>
<evidence type="ECO:0000256" key="1">
    <source>
        <dbReference type="ARBA" id="ARBA00022603"/>
    </source>
</evidence>
<evidence type="ECO:0000256" key="6">
    <source>
        <dbReference type="PROSITE-ProRule" id="PRU01016"/>
    </source>
</evidence>
<proteinExistence type="inferred from homology"/>
<evidence type="ECO:0000256" key="7">
    <source>
        <dbReference type="RuleBase" id="RU000416"/>
    </source>
</evidence>